<dbReference type="PANTHER" id="PTHR33121">
    <property type="entry name" value="CYCLIC DI-GMP PHOSPHODIESTERASE PDEF"/>
    <property type="match status" value="1"/>
</dbReference>
<protein>
    <submittedName>
        <fullName evidence="4">Diguanylate cyclase (GGDEF) domain-containing protein</fullName>
    </submittedName>
</protein>
<dbReference type="CDD" id="cd01949">
    <property type="entry name" value="GGDEF"/>
    <property type="match status" value="1"/>
</dbReference>
<keyword evidence="1" id="KW-0472">Membrane</keyword>
<evidence type="ECO:0000313" key="4">
    <source>
        <dbReference type="EMBL" id="SNZ10189.1"/>
    </source>
</evidence>
<dbReference type="InterPro" id="IPR045812">
    <property type="entry name" value="DAHL"/>
</dbReference>
<dbReference type="InterPro" id="IPR000160">
    <property type="entry name" value="GGDEF_dom"/>
</dbReference>
<feature type="domain" description="EAL" evidence="2">
    <location>
        <begin position="457"/>
        <end position="702"/>
    </location>
</feature>
<dbReference type="EMBL" id="OBEI01000009">
    <property type="protein sequence ID" value="SNZ10189.1"/>
    <property type="molecule type" value="Genomic_DNA"/>
</dbReference>
<dbReference type="Pfam" id="PF00990">
    <property type="entry name" value="GGDEF"/>
    <property type="match status" value="1"/>
</dbReference>
<dbReference type="SMART" id="SM00052">
    <property type="entry name" value="EAL"/>
    <property type="match status" value="1"/>
</dbReference>
<name>A0A285NL47_9AQUI</name>
<keyword evidence="1" id="KW-1133">Transmembrane helix</keyword>
<dbReference type="InterPro" id="IPR050706">
    <property type="entry name" value="Cyclic-di-GMP_PDE-like"/>
</dbReference>
<dbReference type="GO" id="GO:0071111">
    <property type="term" value="F:cyclic-guanylate-specific phosphodiesterase activity"/>
    <property type="evidence" value="ECO:0007669"/>
    <property type="project" value="InterPro"/>
</dbReference>
<accession>A0A285NL47</accession>
<dbReference type="InterPro" id="IPR029787">
    <property type="entry name" value="Nucleotide_cyclase"/>
</dbReference>
<dbReference type="Proteomes" id="UP000219036">
    <property type="component" value="Unassembled WGS sequence"/>
</dbReference>
<evidence type="ECO:0000259" key="3">
    <source>
        <dbReference type="PROSITE" id="PS50887"/>
    </source>
</evidence>
<dbReference type="InterPro" id="IPR001633">
    <property type="entry name" value="EAL_dom"/>
</dbReference>
<dbReference type="Gene3D" id="3.20.20.450">
    <property type="entry name" value="EAL domain"/>
    <property type="match status" value="1"/>
</dbReference>
<dbReference type="Pfam" id="PF00563">
    <property type="entry name" value="EAL"/>
    <property type="match status" value="1"/>
</dbReference>
<dbReference type="PROSITE" id="PS50887">
    <property type="entry name" value="GGDEF"/>
    <property type="match status" value="1"/>
</dbReference>
<dbReference type="OrthoDB" id="7057390at2"/>
<reference evidence="5" key="1">
    <citation type="submission" date="2017-09" db="EMBL/GenBank/DDBJ databases">
        <authorList>
            <person name="Varghese N."/>
            <person name="Submissions S."/>
        </authorList>
    </citation>
    <scope>NUCLEOTIDE SEQUENCE [LARGE SCALE GENOMIC DNA]</scope>
    <source>
        <strain evidence="5">DSM 15103</strain>
    </source>
</reference>
<evidence type="ECO:0000313" key="5">
    <source>
        <dbReference type="Proteomes" id="UP000219036"/>
    </source>
</evidence>
<dbReference type="InterPro" id="IPR043128">
    <property type="entry name" value="Rev_trsase/Diguanyl_cyclase"/>
</dbReference>
<feature type="transmembrane region" description="Helical" evidence="1">
    <location>
        <begin position="245"/>
        <end position="269"/>
    </location>
</feature>
<keyword evidence="1" id="KW-0812">Transmembrane</keyword>
<dbReference type="SMART" id="SM00267">
    <property type="entry name" value="GGDEF"/>
    <property type="match status" value="1"/>
</dbReference>
<evidence type="ECO:0000259" key="2">
    <source>
        <dbReference type="PROSITE" id="PS50883"/>
    </source>
</evidence>
<dbReference type="AlphaFoldDB" id="A0A285NL47"/>
<dbReference type="Gene3D" id="3.30.70.270">
    <property type="match status" value="1"/>
</dbReference>
<dbReference type="NCBIfam" id="TIGR00254">
    <property type="entry name" value="GGDEF"/>
    <property type="match status" value="1"/>
</dbReference>
<sequence>MKKLYLVIFLAIGATIGLIIFNQFTKQFVEVSSYTLDKIKDMEKGEYKIDSNILKSSFYLYYNYDRIYQSIKEIEDDIKKLKNSHLNNSFHTGSLMLLKEYEKEFKKKVDAIHRFETLNSLIKNSQTYIPSLALRYIKLTDKPDIRYFLIINRVISTVFILKNSLDRSFLDELRKDLKVLKTYRFKNPEIQNFHNVFISHLNVFINNFPVYYDTLTFILEKNKDKEILNNLKNRFIQETNEESKVITAFSVVSTGMFLGVLGYLAYLLIKLEMNNRLLKALQRNLEQKMVTDELTGLPNRRAFFLKEREYKEPTFILVNVDNFKHINDLYGSESGDRLLVQLGSFIKSFIERENIKAEIFRLGADDFGILYEDLREKTIQIVEKLIKEIENHLFVIKTSDKGKEIDIEISINVSVGVSYEKPLLEKADMVLKYVKKRREKYMIYSEELNLTKIIEDNLKILSIIKYAINNNQIKLFYQPIFDNKTGKVAKYECLVRIIDPNGNIISPMFFLPIAKESKYYNIITKTVIEKAFERFRDADVEFSINLSSEDMTDEEIVNYIYHLLEKEPDVAKRLTFEILESESIKNYETIYTFVKNIKNLNAKIAIDDFGSGYSNYSHIVNLEPDYIKIDGSLIKQLPHDLYVQIIVSTIVDFSKKLGIRTIAEYVYNEDVYQMVKSMGIDYSQGYYLGKPSEKCCIGKNSG</sequence>
<dbReference type="CDD" id="cd01948">
    <property type="entry name" value="EAL"/>
    <property type="match status" value="1"/>
</dbReference>
<dbReference type="Pfam" id="PF19443">
    <property type="entry name" value="DAHL"/>
    <property type="match status" value="1"/>
</dbReference>
<dbReference type="PROSITE" id="PS50883">
    <property type="entry name" value="EAL"/>
    <property type="match status" value="1"/>
</dbReference>
<dbReference type="RefSeq" id="WP_097000934.1">
    <property type="nucleotide sequence ID" value="NZ_OBEI01000009.1"/>
</dbReference>
<dbReference type="PANTHER" id="PTHR33121:SF71">
    <property type="entry name" value="OXYGEN SENSOR PROTEIN DOSP"/>
    <property type="match status" value="1"/>
</dbReference>
<keyword evidence="5" id="KW-1185">Reference proteome</keyword>
<feature type="domain" description="GGDEF" evidence="3">
    <location>
        <begin position="311"/>
        <end position="446"/>
    </location>
</feature>
<evidence type="ECO:0000256" key="1">
    <source>
        <dbReference type="SAM" id="Phobius"/>
    </source>
</evidence>
<dbReference type="InterPro" id="IPR035919">
    <property type="entry name" value="EAL_sf"/>
</dbReference>
<dbReference type="SUPFAM" id="SSF141868">
    <property type="entry name" value="EAL domain-like"/>
    <property type="match status" value="1"/>
</dbReference>
<dbReference type="SUPFAM" id="SSF55073">
    <property type="entry name" value="Nucleotide cyclase"/>
    <property type="match status" value="1"/>
</dbReference>
<organism evidence="4 5">
    <name type="scientific">Persephonella hydrogeniphila</name>
    <dbReference type="NCBI Taxonomy" id="198703"/>
    <lineage>
        <taxon>Bacteria</taxon>
        <taxon>Pseudomonadati</taxon>
        <taxon>Aquificota</taxon>
        <taxon>Aquificia</taxon>
        <taxon>Aquificales</taxon>
        <taxon>Hydrogenothermaceae</taxon>
        <taxon>Persephonella</taxon>
    </lineage>
</organism>
<gene>
    <name evidence="4" type="ORF">SAMN06265182_1778</name>
</gene>
<proteinExistence type="predicted"/>